<sequence>MADPQPIDEDLLRIAGNPKAAEAVKNSLRQLGKGTAGKDLAEMAEELLAGRTTLREIGQSEAYATHLNTAMAKFQQWQNALTPEERNELEQRTREELGPFVTGE</sequence>
<evidence type="ECO:0000313" key="1">
    <source>
        <dbReference type="EMBL" id="GIE22143.1"/>
    </source>
</evidence>
<organism evidence="1 2">
    <name type="scientific">Winogradskya humida</name>
    <dbReference type="NCBI Taxonomy" id="113566"/>
    <lineage>
        <taxon>Bacteria</taxon>
        <taxon>Bacillati</taxon>
        <taxon>Actinomycetota</taxon>
        <taxon>Actinomycetes</taxon>
        <taxon>Micromonosporales</taxon>
        <taxon>Micromonosporaceae</taxon>
        <taxon>Winogradskya</taxon>
    </lineage>
</organism>
<keyword evidence="2" id="KW-1185">Reference proteome</keyword>
<dbReference type="Proteomes" id="UP000603200">
    <property type="component" value="Unassembled WGS sequence"/>
</dbReference>
<comment type="caution">
    <text evidence="1">The sequence shown here is derived from an EMBL/GenBank/DDBJ whole genome shotgun (WGS) entry which is preliminary data.</text>
</comment>
<dbReference type="EMBL" id="BOMN01000066">
    <property type="protein sequence ID" value="GIE22143.1"/>
    <property type="molecule type" value="Genomic_DNA"/>
</dbReference>
<protein>
    <submittedName>
        <fullName evidence="1">Uncharacterized protein</fullName>
    </submittedName>
</protein>
<reference evidence="1 2" key="1">
    <citation type="submission" date="2021-01" db="EMBL/GenBank/DDBJ databases">
        <title>Whole genome shotgun sequence of Actinoplanes humidus NBRC 14915.</title>
        <authorList>
            <person name="Komaki H."/>
            <person name="Tamura T."/>
        </authorList>
    </citation>
    <scope>NUCLEOTIDE SEQUENCE [LARGE SCALE GENOMIC DNA]</scope>
    <source>
        <strain evidence="1 2">NBRC 14915</strain>
    </source>
</reference>
<accession>A0ABQ3ZUA6</accession>
<name>A0ABQ3ZUA6_9ACTN</name>
<evidence type="ECO:0000313" key="2">
    <source>
        <dbReference type="Proteomes" id="UP000603200"/>
    </source>
</evidence>
<gene>
    <name evidence="1" type="ORF">Ahu01nite_052450</name>
</gene>
<dbReference type="RefSeq" id="WP_203839241.1">
    <property type="nucleotide sequence ID" value="NZ_BAAATV010000002.1"/>
</dbReference>
<proteinExistence type="predicted"/>